<evidence type="ECO:0008006" key="3">
    <source>
        <dbReference type="Google" id="ProtNLM"/>
    </source>
</evidence>
<reference evidence="1 2" key="1">
    <citation type="submission" date="2019-01" db="EMBL/GenBank/DDBJ databases">
        <title>Draft genome sequence of Psathyrella aberdarensis IHI B618.</title>
        <authorList>
            <person name="Buettner E."/>
            <person name="Kellner H."/>
        </authorList>
    </citation>
    <scope>NUCLEOTIDE SEQUENCE [LARGE SCALE GENOMIC DNA]</scope>
    <source>
        <strain evidence="1 2">IHI B618</strain>
    </source>
</reference>
<evidence type="ECO:0000313" key="2">
    <source>
        <dbReference type="Proteomes" id="UP000290288"/>
    </source>
</evidence>
<name>A0A4Q2DIN1_9AGAR</name>
<gene>
    <name evidence="1" type="ORF">EST38_g7181</name>
</gene>
<comment type="caution">
    <text evidence="1">The sequence shown here is derived from an EMBL/GenBank/DDBJ whole genome shotgun (WGS) entry which is preliminary data.</text>
</comment>
<keyword evidence="2" id="KW-1185">Reference proteome</keyword>
<evidence type="ECO:0000313" key="1">
    <source>
        <dbReference type="EMBL" id="RXW18674.1"/>
    </source>
</evidence>
<accession>A0A4Q2DIN1</accession>
<dbReference type="EMBL" id="SDEE01000249">
    <property type="protein sequence ID" value="RXW18674.1"/>
    <property type="molecule type" value="Genomic_DNA"/>
</dbReference>
<dbReference type="Gene3D" id="3.30.160.20">
    <property type="match status" value="1"/>
</dbReference>
<protein>
    <recommendedName>
        <fullName evidence="3">DRBM domain-containing protein</fullName>
    </recommendedName>
</protein>
<organism evidence="1 2">
    <name type="scientific">Candolleomyces aberdarensis</name>
    <dbReference type="NCBI Taxonomy" id="2316362"/>
    <lineage>
        <taxon>Eukaryota</taxon>
        <taxon>Fungi</taxon>
        <taxon>Dikarya</taxon>
        <taxon>Basidiomycota</taxon>
        <taxon>Agaricomycotina</taxon>
        <taxon>Agaricomycetes</taxon>
        <taxon>Agaricomycetidae</taxon>
        <taxon>Agaricales</taxon>
        <taxon>Agaricineae</taxon>
        <taxon>Psathyrellaceae</taxon>
        <taxon>Candolleomyces</taxon>
    </lineage>
</organism>
<proteinExistence type="predicted"/>
<sequence length="82" mass="9537">MLDDPCTRFNNITQRVFRGYITPVVYVWETNDPENPWRAEARLLNANNLTVAKFAQSSATRKQRAKDLAAHTAYQWLHALYP</sequence>
<dbReference type="AlphaFoldDB" id="A0A4Q2DIN1"/>
<dbReference type="Proteomes" id="UP000290288">
    <property type="component" value="Unassembled WGS sequence"/>
</dbReference>